<reference evidence="2" key="1">
    <citation type="journal article" date="2009" name="Genome Res.">
        <title>Comparative genomic analyses of the human fungal pathogens Coccidioides and their relatives.</title>
        <authorList>
            <person name="Sharpton T.J."/>
            <person name="Stajich J.E."/>
            <person name="Rounsley S.D."/>
            <person name="Gardner M.J."/>
            <person name="Wortman J.R."/>
            <person name="Jordar V.S."/>
            <person name="Maiti R."/>
            <person name="Kodira C.D."/>
            <person name="Neafsey D.E."/>
            <person name="Zeng Q."/>
            <person name="Hung C.-Y."/>
            <person name="McMahan C."/>
            <person name="Muszewska A."/>
            <person name="Grynberg M."/>
            <person name="Mandel M.A."/>
            <person name="Kellner E.M."/>
            <person name="Barker B.M."/>
            <person name="Galgiani J.N."/>
            <person name="Orbach M.J."/>
            <person name="Kirkland T.N."/>
            <person name="Cole G.T."/>
            <person name="Henn M.R."/>
            <person name="Birren B.W."/>
            <person name="Taylor J.W."/>
        </authorList>
    </citation>
    <scope>NUCLEOTIDE SEQUENCE [LARGE SCALE GENOMIC DNA]</scope>
    <source>
        <strain evidence="2">UAMH 1704</strain>
    </source>
</reference>
<dbReference type="InParanoid" id="C4JV14"/>
<dbReference type="EMBL" id="CH476617">
    <property type="protein sequence ID" value="EEP80125.1"/>
    <property type="molecule type" value="Genomic_DNA"/>
</dbReference>
<evidence type="ECO:0000313" key="2">
    <source>
        <dbReference type="Proteomes" id="UP000002058"/>
    </source>
</evidence>
<organism evidence="1 2">
    <name type="scientific">Uncinocarpus reesii (strain UAMH 1704)</name>
    <dbReference type="NCBI Taxonomy" id="336963"/>
    <lineage>
        <taxon>Eukaryota</taxon>
        <taxon>Fungi</taxon>
        <taxon>Dikarya</taxon>
        <taxon>Ascomycota</taxon>
        <taxon>Pezizomycotina</taxon>
        <taxon>Eurotiomycetes</taxon>
        <taxon>Eurotiomycetidae</taxon>
        <taxon>Onygenales</taxon>
        <taxon>Onygenaceae</taxon>
        <taxon>Uncinocarpus</taxon>
    </lineage>
</organism>
<protein>
    <submittedName>
        <fullName evidence="1">Uncharacterized protein</fullName>
    </submittedName>
</protein>
<dbReference type="VEuPathDB" id="FungiDB:UREG_04967"/>
<dbReference type="HOGENOM" id="CLU_737941_0_0_1"/>
<name>C4JV14_UNCRE</name>
<dbReference type="OMA" id="MHEAEYL"/>
<dbReference type="Proteomes" id="UP000002058">
    <property type="component" value="Unassembled WGS sequence"/>
</dbReference>
<dbReference type="OrthoDB" id="3000060at2759"/>
<evidence type="ECO:0000313" key="1">
    <source>
        <dbReference type="EMBL" id="EEP80125.1"/>
    </source>
</evidence>
<proteinExistence type="predicted"/>
<dbReference type="GeneID" id="8438021"/>
<dbReference type="AlphaFoldDB" id="C4JV14"/>
<dbReference type="eggNOG" id="ENOG502SNM5">
    <property type="taxonomic scope" value="Eukaryota"/>
</dbReference>
<accession>C4JV14</accession>
<sequence>MAFDVAAGVELNLLVTSCFSGGWVITPMEKSNKTLNIAGLTAENAQEESTSWAKTASCGRAGGSLYATAVLNALVQTTEADTSDASALDEEISGSPTYINLCDAVYNTNKEIDPFFRTRGISFAAQDDIWDSEWRTRSGFPLVNFQKRWERLRRIHSDQSPGATLSFRGSIGRSYDNVLQVKAQLYLDSFPGPDNVGPNVAFHGRLRKLVAGGNFSEEILTSLDDALDYRLSVLKLATKYASYLNLDFPDAFKIDTDSCLKAASLKEMDLENDDKSTAATWYERVQEVRSRIIEKRLFDKPGPSQGWAYSKPRDYLAIALLSSSWDQERIFQAIDTLLVLKAGAQRYLASTPIAKSIMNNREVIRHRDKLYQMPEISGRLFHNR</sequence>
<dbReference type="RefSeq" id="XP_002584278.1">
    <property type="nucleotide sequence ID" value="XM_002584232.1"/>
</dbReference>
<keyword evidence="2" id="KW-1185">Reference proteome</keyword>
<dbReference type="KEGG" id="ure:UREG_04967"/>
<gene>
    <name evidence="1" type="ORF">UREG_04967</name>
</gene>